<protein>
    <submittedName>
        <fullName evidence="3">Type VI secretion system baseplate subunit TssE</fullName>
    </submittedName>
</protein>
<proteinExistence type="predicted"/>
<gene>
    <name evidence="3" type="primary">tssE</name>
    <name evidence="3" type="ORF">HUK65_11585</name>
</gene>
<feature type="compositionally biased region" description="Basic and acidic residues" evidence="1">
    <location>
        <begin position="17"/>
        <end position="29"/>
    </location>
</feature>
<evidence type="ECO:0000259" key="2">
    <source>
        <dbReference type="Pfam" id="PF04965"/>
    </source>
</evidence>
<dbReference type="Gene3D" id="3.10.450.40">
    <property type="match status" value="1"/>
</dbReference>
<dbReference type="AlphaFoldDB" id="A0A7Z0I146"/>
<dbReference type="RefSeq" id="WP_179906434.1">
    <property type="nucleotide sequence ID" value="NZ_JACBXS010000022.1"/>
</dbReference>
<name>A0A7Z0I146_9RHOB</name>
<accession>A0A7Z0I146</accession>
<feature type="domain" description="IraD/Gp25-like" evidence="2">
    <location>
        <begin position="39"/>
        <end position="141"/>
    </location>
</feature>
<reference evidence="3 4" key="1">
    <citation type="journal article" date="2000" name="Arch. Microbiol.">
        <title>Rhodobaca bogoriensis gen. nov. and sp. nov., an alkaliphilic purple nonsulfur bacterium from African Rift Valley soda lakes.</title>
        <authorList>
            <person name="Milford A.D."/>
            <person name="Achenbach L.A."/>
            <person name="Jung D.O."/>
            <person name="Madigan M.T."/>
        </authorList>
    </citation>
    <scope>NUCLEOTIDE SEQUENCE [LARGE SCALE GENOMIC DNA]</scope>
    <source>
        <strain evidence="3 4">2376</strain>
    </source>
</reference>
<dbReference type="SUPFAM" id="SSF160719">
    <property type="entry name" value="gpW/gp25-like"/>
    <property type="match status" value="1"/>
</dbReference>
<evidence type="ECO:0000256" key="1">
    <source>
        <dbReference type="SAM" id="MobiDB-lite"/>
    </source>
</evidence>
<dbReference type="InterPro" id="IPR017737">
    <property type="entry name" value="TssE1-like"/>
</dbReference>
<comment type="caution">
    <text evidence="3">The sequence shown here is derived from an EMBL/GenBank/DDBJ whole genome shotgun (WGS) entry which is preliminary data.</text>
</comment>
<dbReference type="EMBL" id="JACBXS010000022">
    <property type="protein sequence ID" value="NYS25634.1"/>
    <property type="molecule type" value="Genomic_DNA"/>
</dbReference>
<feature type="region of interest" description="Disordered" evidence="1">
    <location>
        <begin position="1"/>
        <end position="29"/>
    </location>
</feature>
<dbReference type="NCBIfam" id="TIGR03357">
    <property type="entry name" value="VI_zyme"/>
    <property type="match status" value="1"/>
</dbReference>
<sequence length="165" mass="18756">MSDRTITDRLQPSLLDRLTDDEPDKRTESRDRRVIDIQRLREIVQRDLAWLLNTQNAETWIEPDRHPQAARSVLNYGIGDLSGSFATGDQASAIRESIRQAIEAFEPRLRRGTVEVELSSKLVDRGVVVTFDIRAEMWAHPIPMELYLRSEVDVTTGSVRIEGGG</sequence>
<dbReference type="InterPro" id="IPR053176">
    <property type="entry name" value="T6SS_TssE1-like"/>
</dbReference>
<organism evidence="3 4">
    <name type="scientific">Rhabdonatronobacter sediminivivens</name>
    <dbReference type="NCBI Taxonomy" id="2743469"/>
    <lineage>
        <taxon>Bacteria</taxon>
        <taxon>Pseudomonadati</taxon>
        <taxon>Pseudomonadota</taxon>
        <taxon>Alphaproteobacteria</taxon>
        <taxon>Rhodobacterales</taxon>
        <taxon>Paracoccaceae</taxon>
        <taxon>Rhabdonatronobacter</taxon>
    </lineage>
</organism>
<keyword evidence="4" id="KW-1185">Reference proteome</keyword>
<evidence type="ECO:0000313" key="3">
    <source>
        <dbReference type="EMBL" id="NYS25634.1"/>
    </source>
</evidence>
<dbReference type="PANTHER" id="PTHR38595:SF1">
    <property type="entry name" value="TYPE VI SECRETION SYSTEM COMPONENT TSSE1"/>
    <property type="match status" value="1"/>
</dbReference>
<dbReference type="PANTHER" id="PTHR38595">
    <property type="entry name" value="CYTOPLASMIC PROTEIN-RELATED"/>
    <property type="match status" value="1"/>
</dbReference>
<dbReference type="InterPro" id="IPR007048">
    <property type="entry name" value="IraD/Gp25-like"/>
</dbReference>
<dbReference type="Proteomes" id="UP000529417">
    <property type="component" value="Unassembled WGS sequence"/>
</dbReference>
<evidence type="ECO:0000313" key="4">
    <source>
        <dbReference type="Proteomes" id="UP000529417"/>
    </source>
</evidence>
<dbReference type="Pfam" id="PF04965">
    <property type="entry name" value="GPW_gp25"/>
    <property type="match status" value="1"/>
</dbReference>